<protein>
    <recommendedName>
        <fullName evidence="5">phosphogluconate dehydrogenase (NADP(+)-dependent, decarboxylating)</fullName>
        <ecNumber evidence="5">1.1.1.44</ecNumber>
    </recommendedName>
</protein>
<dbReference type="InterPro" id="IPR006183">
    <property type="entry name" value="Pgluconate_DH"/>
</dbReference>
<feature type="non-terminal residue" evidence="12">
    <location>
        <position position="1"/>
    </location>
</feature>
<dbReference type="AlphaFoldDB" id="X0ZMM3"/>
<dbReference type="EMBL" id="BART01006870">
    <property type="protein sequence ID" value="GAG70965.1"/>
    <property type="molecule type" value="Genomic_DNA"/>
</dbReference>
<keyword evidence="6" id="KW-0521">NADP</keyword>
<reference evidence="12" key="1">
    <citation type="journal article" date="2014" name="Front. Microbiol.">
        <title>High frequency of phylogenetically diverse reductive dehalogenase-homologous genes in deep subseafloor sedimentary metagenomes.</title>
        <authorList>
            <person name="Kawai M."/>
            <person name="Futagami T."/>
            <person name="Toyoda A."/>
            <person name="Takaki Y."/>
            <person name="Nishi S."/>
            <person name="Hori S."/>
            <person name="Arai W."/>
            <person name="Tsubouchi T."/>
            <person name="Morono Y."/>
            <person name="Uchiyama I."/>
            <person name="Ito T."/>
            <person name="Fujiyama A."/>
            <person name="Inagaki F."/>
            <person name="Takami H."/>
        </authorList>
    </citation>
    <scope>NUCLEOTIDE SEQUENCE</scope>
    <source>
        <strain evidence="12">Expedition CK06-06</strain>
    </source>
</reference>
<dbReference type="PANTHER" id="PTHR11811">
    <property type="entry name" value="6-PHOSPHOGLUCONATE DEHYDROGENASE"/>
    <property type="match status" value="1"/>
</dbReference>
<dbReference type="GO" id="GO:0006098">
    <property type="term" value="P:pentose-phosphate shunt"/>
    <property type="evidence" value="ECO:0007669"/>
    <property type="project" value="UniProtKB-KW"/>
</dbReference>
<dbReference type="SUPFAM" id="SSF48179">
    <property type="entry name" value="6-phosphogluconate dehydrogenase C-terminal domain-like"/>
    <property type="match status" value="1"/>
</dbReference>
<dbReference type="PRINTS" id="PR00076">
    <property type="entry name" value="6PGDHDRGNASE"/>
</dbReference>
<evidence type="ECO:0000256" key="9">
    <source>
        <dbReference type="ARBA" id="ARBA00023126"/>
    </source>
</evidence>
<accession>X0ZMM3</accession>
<dbReference type="InterPro" id="IPR008927">
    <property type="entry name" value="6-PGluconate_DH-like_C_sf"/>
</dbReference>
<evidence type="ECO:0000256" key="6">
    <source>
        <dbReference type="ARBA" id="ARBA00022857"/>
    </source>
</evidence>
<dbReference type="Pfam" id="PF00393">
    <property type="entry name" value="6PGD"/>
    <property type="match status" value="1"/>
</dbReference>
<dbReference type="PROSITE" id="PS00461">
    <property type="entry name" value="6PGD"/>
    <property type="match status" value="1"/>
</dbReference>
<evidence type="ECO:0000256" key="5">
    <source>
        <dbReference type="ARBA" id="ARBA00013011"/>
    </source>
</evidence>
<dbReference type="GO" id="GO:0019521">
    <property type="term" value="P:D-gluconate metabolic process"/>
    <property type="evidence" value="ECO:0007669"/>
    <property type="project" value="UniProtKB-KW"/>
</dbReference>
<evidence type="ECO:0000259" key="11">
    <source>
        <dbReference type="SMART" id="SM01350"/>
    </source>
</evidence>
<comment type="pathway">
    <text evidence="2">Carbohydrate degradation; pentose phosphate pathway; D-ribulose 5-phosphate from D-glucose 6-phosphate (oxidative stage): step 3/3.</text>
</comment>
<sequence>TNDEDGTPLVDKILDVAGQKGTGKWTGISALDLGVPVTLIGEAVFARCLSAIKEQRSHASKVLSGPTPSFSGNKEELIDAVKQALYASKIISYAQGFMLIRQAAEEYGWKINYGQVALMWRGGCIIRSAFLGDIKKAFVTNPELQSLLVDEYFSKEVQGAQGNFRKVVSLAATSGIPLPCMSSALSFFDGYRTERLPSNLLQAQRDYFGAHQYERLDSPRGKFFHTDWAKTGGKVSSTTYQV</sequence>
<dbReference type="SMART" id="SM01350">
    <property type="entry name" value="6PGD"/>
    <property type="match status" value="1"/>
</dbReference>
<evidence type="ECO:0000256" key="7">
    <source>
        <dbReference type="ARBA" id="ARBA00023002"/>
    </source>
</evidence>
<evidence type="ECO:0000256" key="1">
    <source>
        <dbReference type="ARBA" id="ARBA00002526"/>
    </source>
</evidence>
<comment type="caution">
    <text evidence="12">The sequence shown here is derived from an EMBL/GenBank/DDBJ whole genome shotgun (WGS) entry which is preliminary data.</text>
</comment>
<dbReference type="EC" id="1.1.1.44" evidence="5"/>
<keyword evidence="9" id="KW-0570">Pentose shunt</keyword>
<name>X0ZMM3_9ZZZZ</name>
<evidence type="ECO:0000256" key="3">
    <source>
        <dbReference type="ARBA" id="ARBA00008419"/>
    </source>
</evidence>
<feature type="domain" description="6-phosphogluconate dehydrogenase C-terminal" evidence="11">
    <location>
        <begin position="1"/>
        <end position="229"/>
    </location>
</feature>
<dbReference type="FunFam" id="1.10.1040.10:FF:000032">
    <property type="entry name" value="6-phosphogluconate dehydrogenase, decarboxylating"/>
    <property type="match status" value="1"/>
</dbReference>
<dbReference type="Gene3D" id="1.10.1040.10">
    <property type="entry name" value="N-(1-d-carboxylethyl)-l-norvaline Dehydrogenase, domain 2"/>
    <property type="match status" value="1"/>
</dbReference>
<keyword evidence="7" id="KW-0560">Oxidoreductase</keyword>
<comment type="subunit">
    <text evidence="4">Homodimer.</text>
</comment>
<dbReference type="InterPro" id="IPR013328">
    <property type="entry name" value="6PGD_dom2"/>
</dbReference>
<proteinExistence type="inferred from homology"/>
<dbReference type="GO" id="GO:0004616">
    <property type="term" value="F:phosphogluconate dehydrogenase (decarboxylating) activity"/>
    <property type="evidence" value="ECO:0007669"/>
    <property type="project" value="UniProtKB-EC"/>
</dbReference>
<organism evidence="12">
    <name type="scientific">marine sediment metagenome</name>
    <dbReference type="NCBI Taxonomy" id="412755"/>
    <lineage>
        <taxon>unclassified sequences</taxon>
        <taxon>metagenomes</taxon>
        <taxon>ecological metagenomes</taxon>
    </lineage>
</organism>
<evidence type="ECO:0000256" key="2">
    <source>
        <dbReference type="ARBA" id="ARBA00004874"/>
    </source>
</evidence>
<comment type="function">
    <text evidence="1">Catalyzes the oxidative decarboxylation of 6-phosphogluconate to ribulose 5-phosphate and CO(2), with concomitant reduction of NADP to NADPH.</text>
</comment>
<gene>
    <name evidence="12" type="ORF">S01H4_15677</name>
</gene>
<dbReference type="Gene3D" id="1.20.5.320">
    <property type="entry name" value="6-Phosphogluconate Dehydrogenase, domain 3"/>
    <property type="match status" value="1"/>
</dbReference>
<evidence type="ECO:0000256" key="10">
    <source>
        <dbReference type="ARBA" id="ARBA00048640"/>
    </source>
</evidence>
<comment type="similarity">
    <text evidence="3">Belongs to the 6-phosphogluconate dehydrogenase family.</text>
</comment>
<keyword evidence="8" id="KW-0311">Gluconate utilization</keyword>
<dbReference type="InterPro" id="IPR006114">
    <property type="entry name" value="6PGDH_C"/>
</dbReference>
<evidence type="ECO:0000256" key="4">
    <source>
        <dbReference type="ARBA" id="ARBA00011738"/>
    </source>
</evidence>
<comment type="catalytic activity">
    <reaction evidence="10">
        <text>6-phospho-D-gluconate + NADP(+) = D-ribulose 5-phosphate + CO2 + NADPH</text>
        <dbReference type="Rhea" id="RHEA:10116"/>
        <dbReference type="ChEBI" id="CHEBI:16526"/>
        <dbReference type="ChEBI" id="CHEBI:57783"/>
        <dbReference type="ChEBI" id="CHEBI:58121"/>
        <dbReference type="ChEBI" id="CHEBI:58349"/>
        <dbReference type="ChEBI" id="CHEBI:58759"/>
        <dbReference type="EC" id="1.1.1.44"/>
    </reaction>
</comment>
<dbReference type="InterPro" id="IPR006184">
    <property type="entry name" value="6PGdom_BS"/>
</dbReference>
<evidence type="ECO:0000256" key="8">
    <source>
        <dbReference type="ARBA" id="ARBA00023064"/>
    </source>
</evidence>
<dbReference type="FunFam" id="1.20.5.320:FF:000002">
    <property type="entry name" value="6-phosphogluconate dehydrogenase, decarboxylating"/>
    <property type="match status" value="1"/>
</dbReference>
<evidence type="ECO:0000313" key="12">
    <source>
        <dbReference type="EMBL" id="GAG70965.1"/>
    </source>
</evidence>